<protein>
    <submittedName>
        <fullName evidence="1">Uncharacterized protein</fullName>
    </submittedName>
</protein>
<evidence type="ECO:0000313" key="1">
    <source>
        <dbReference type="EMBL" id="DAF86833.1"/>
    </source>
</evidence>
<reference evidence="1" key="1">
    <citation type="journal article" date="2021" name="Proc. Natl. Acad. Sci. U.S.A.">
        <title>A Catalog of Tens of Thousands of Viruses from Human Metagenomes Reveals Hidden Associations with Chronic Diseases.</title>
        <authorList>
            <person name="Tisza M.J."/>
            <person name="Buck C.B."/>
        </authorList>
    </citation>
    <scope>NUCLEOTIDE SEQUENCE</scope>
    <source>
        <strain evidence="1">CtvuW5</strain>
    </source>
</reference>
<organism evidence="1">
    <name type="scientific">Siphoviridae sp. ctvuW5</name>
    <dbReference type="NCBI Taxonomy" id="2825725"/>
    <lineage>
        <taxon>Viruses</taxon>
        <taxon>Duplodnaviria</taxon>
        <taxon>Heunggongvirae</taxon>
        <taxon>Uroviricota</taxon>
        <taxon>Caudoviricetes</taxon>
    </lineage>
</organism>
<name>A0A8S5TXB3_9CAUD</name>
<proteinExistence type="predicted"/>
<accession>A0A8S5TXB3</accession>
<sequence length="29" mass="3408">MEAQSIQCYFFPYQKIKSPNPDRHPIVAV</sequence>
<dbReference type="EMBL" id="BK015953">
    <property type="protein sequence ID" value="DAF86833.1"/>
    <property type="molecule type" value="Genomic_DNA"/>
</dbReference>